<organism>
    <name type="scientific">Pediculus humanus subsp. corporis</name>
    <name type="common">Body louse</name>
    <dbReference type="NCBI Taxonomy" id="121224"/>
    <lineage>
        <taxon>Eukaryota</taxon>
        <taxon>Metazoa</taxon>
        <taxon>Ecdysozoa</taxon>
        <taxon>Arthropoda</taxon>
        <taxon>Hexapoda</taxon>
        <taxon>Insecta</taxon>
        <taxon>Pterygota</taxon>
        <taxon>Neoptera</taxon>
        <taxon>Paraneoptera</taxon>
        <taxon>Psocodea</taxon>
        <taxon>Troctomorpha</taxon>
        <taxon>Phthiraptera</taxon>
        <taxon>Anoplura</taxon>
        <taxon>Pediculidae</taxon>
        <taxon>Pediculus</taxon>
    </lineage>
</organism>
<dbReference type="CTD" id="8230917"/>
<dbReference type="AlphaFoldDB" id="E0VU30"/>
<gene>
    <name evidence="2" type="primary">8230917</name>
    <name evidence="1" type="ORF">Phum_PHUM442980</name>
</gene>
<dbReference type="STRING" id="121224.E0VU30"/>
<proteinExistence type="predicted"/>
<dbReference type="eggNOG" id="KOG1216">
    <property type="taxonomic scope" value="Eukaryota"/>
</dbReference>
<dbReference type="Proteomes" id="UP000009046">
    <property type="component" value="Unassembled WGS sequence"/>
</dbReference>
<dbReference type="PANTHER" id="PTHR46439">
    <property type="entry name" value="CYSTEINE-RICH MOTOR NEURON 1 PROTEIN"/>
    <property type="match status" value="1"/>
</dbReference>
<reference evidence="1" key="2">
    <citation type="submission" date="2007-04" db="EMBL/GenBank/DDBJ databases">
        <title>The genome of the human body louse.</title>
        <authorList>
            <consortium name="The Human Body Louse Genome Consortium"/>
            <person name="Kirkness E."/>
            <person name="Walenz B."/>
            <person name="Hass B."/>
            <person name="Bruggner R."/>
            <person name="Strausberg R."/>
        </authorList>
    </citation>
    <scope>NUCLEOTIDE SEQUENCE</scope>
    <source>
        <strain evidence="1">USDA</strain>
    </source>
</reference>
<dbReference type="HOGENOM" id="CLU_1379624_0_0_1"/>
<name>E0VU30_PEDHC</name>
<dbReference type="OrthoDB" id="5976811at2759"/>
<dbReference type="KEGG" id="phu:Phum_PHUM442980"/>
<evidence type="ECO:0000313" key="2">
    <source>
        <dbReference type="EnsemblMetazoa" id="PHUM442980-PA"/>
    </source>
</evidence>
<keyword evidence="3" id="KW-1185">Reference proteome</keyword>
<accession>E0VU30</accession>
<dbReference type="GeneID" id="8230917"/>
<dbReference type="EnsemblMetazoa" id="PHUM442980-RA">
    <property type="protein sequence ID" value="PHUM442980-PA"/>
    <property type="gene ID" value="PHUM442980"/>
</dbReference>
<dbReference type="GO" id="GO:0005886">
    <property type="term" value="C:plasma membrane"/>
    <property type="evidence" value="ECO:0007669"/>
    <property type="project" value="TreeGrafter"/>
</dbReference>
<evidence type="ECO:0008006" key="4">
    <source>
        <dbReference type="Google" id="ProtNLM"/>
    </source>
</evidence>
<reference evidence="1" key="1">
    <citation type="submission" date="2007-04" db="EMBL/GenBank/DDBJ databases">
        <title>Annotation of Pediculus humanus corporis strain USDA.</title>
        <authorList>
            <person name="Kirkness E."/>
            <person name="Hannick L."/>
            <person name="Hass B."/>
            <person name="Bruggner R."/>
            <person name="Lawson D."/>
            <person name="Bidwell S."/>
            <person name="Joardar V."/>
            <person name="Caler E."/>
            <person name="Walenz B."/>
            <person name="Inman J."/>
            <person name="Schobel S."/>
            <person name="Galinsky K."/>
            <person name="Amedeo P."/>
            <person name="Strausberg R."/>
        </authorList>
    </citation>
    <scope>NUCLEOTIDE SEQUENCE</scope>
    <source>
        <strain evidence="1">USDA</strain>
    </source>
</reference>
<dbReference type="RefSeq" id="XP_002429624.1">
    <property type="nucleotide sequence ID" value="XM_002429579.1"/>
</dbReference>
<evidence type="ECO:0000313" key="3">
    <source>
        <dbReference type="Proteomes" id="UP000009046"/>
    </source>
</evidence>
<dbReference type="EMBL" id="AAZO01005406">
    <property type="status" value="NOT_ANNOTATED_CDS"/>
    <property type="molecule type" value="Genomic_DNA"/>
</dbReference>
<dbReference type="PANTHER" id="PTHR46439:SF1">
    <property type="entry name" value="CYSTEINE-RICH MOTOR NEURON 1 PROTEIN"/>
    <property type="match status" value="1"/>
</dbReference>
<sequence>MERLVTTRGYIHVYTRSSGNCSNGNCDDSDDDEKCPPDSILDGDGTCRCEFRHCFQPICRAPAQSVLRKKSNSVPGDCCDVYECVSHDKNCSDVICPEEVETCPEDSYRLPAYKSPEDCCLKPQSCQCLPRECKQRICPEGQHSRIVRPGNGKPGTCCPLYDCITDKDVNLTTARLLDFGKIIDLSLAFPLPLLPPID</sequence>
<dbReference type="InParanoid" id="E0VU30"/>
<protein>
    <recommendedName>
        <fullName evidence="4">VWFC domain-containing protein</fullName>
    </recommendedName>
</protein>
<evidence type="ECO:0000313" key="1">
    <source>
        <dbReference type="EMBL" id="EEB16886.1"/>
    </source>
</evidence>
<dbReference type="VEuPathDB" id="VectorBase:PHUM442980"/>
<reference evidence="2" key="3">
    <citation type="submission" date="2021-02" db="UniProtKB">
        <authorList>
            <consortium name="EnsemblMetazoa"/>
        </authorList>
    </citation>
    <scope>IDENTIFICATION</scope>
    <source>
        <strain evidence="2">USDA</strain>
    </source>
</reference>
<dbReference type="EMBL" id="DS235778">
    <property type="protein sequence ID" value="EEB16886.1"/>
    <property type="molecule type" value="Genomic_DNA"/>
</dbReference>
<dbReference type="InterPro" id="IPR052624">
    <property type="entry name" value="CRIM1"/>
</dbReference>